<dbReference type="PROSITE" id="PS51667">
    <property type="entry name" value="WRC"/>
    <property type="match status" value="1"/>
</dbReference>
<feature type="compositionally biased region" description="Basic and acidic residues" evidence="3">
    <location>
        <begin position="66"/>
        <end position="90"/>
    </location>
</feature>
<feature type="compositionally biased region" description="Low complexity" evidence="3">
    <location>
        <begin position="53"/>
        <end position="65"/>
    </location>
</feature>
<gene>
    <name evidence="5" type="ORF">OPV22_035069</name>
</gene>
<evidence type="ECO:0000256" key="1">
    <source>
        <dbReference type="ARBA" id="ARBA00023242"/>
    </source>
</evidence>
<feature type="region of interest" description="Disordered" evidence="3">
    <location>
        <begin position="1"/>
        <end position="21"/>
    </location>
</feature>
<name>A0AAV8NYM8_ENSVE</name>
<feature type="domain" description="WRC" evidence="4">
    <location>
        <begin position="10"/>
        <end position="59"/>
    </location>
</feature>
<keyword evidence="1" id="KW-0539">Nucleus</keyword>
<dbReference type="Proteomes" id="UP001222027">
    <property type="component" value="Unassembled WGS sequence"/>
</dbReference>
<organism evidence="5 6">
    <name type="scientific">Ensete ventricosum</name>
    <name type="common">Abyssinian banana</name>
    <name type="synonym">Musa ensete</name>
    <dbReference type="NCBI Taxonomy" id="4639"/>
    <lineage>
        <taxon>Eukaryota</taxon>
        <taxon>Viridiplantae</taxon>
        <taxon>Streptophyta</taxon>
        <taxon>Embryophyta</taxon>
        <taxon>Tracheophyta</taxon>
        <taxon>Spermatophyta</taxon>
        <taxon>Magnoliopsida</taxon>
        <taxon>Liliopsida</taxon>
        <taxon>Zingiberales</taxon>
        <taxon>Musaceae</taxon>
        <taxon>Ensete</taxon>
    </lineage>
</organism>
<keyword evidence="6" id="KW-1185">Reference proteome</keyword>
<protein>
    <recommendedName>
        <fullName evidence="4">WRC domain-containing protein</fullName>
    </recommendedName>
</protein>
<sequence>MATEEPAETPPDEQRCIQSSGKRWRCKGWRLDRHSFCSYHYNQLAAKKGGRGSSSSSRSGTSRPRVSAEERGEEKTGEGNRRPRKNDEAPRSAAAVAEGDAGSMRRARLLRPMLDGASSSAEEDATSMKASPDFLM</sequence>
<reference evidence="5 6" key="1">
    <citation type="submission" date="2022-12" db="EMBL/GenBank/DDBJ databases">
        <title>Chromosome-scale assembly of the Ensete ventricosum genome.</title>
        <authorList>
            <person name="Dussert Y."/>
            <person name="Stocks J."/>
            <person name="Wendawek A."/>
            <person name="Woldeyes F."/>
            <person name="Nichols R.A."/>
            <person name="Borrell J.S."/>
        </authorList>
    </citation>
    <scope>NUCLEOTIDE SEQUENCE [LARGE SCALE GENOMIC DNA]</scope>
    <source>
        <strain evidence="6">cv. Maze</strain>
        <tissue evidence="5">Seeds</tissue>
    </source>
</reference>
<accession>A0AAV8NYM8</accession>
<dbReference type="InterPro" id="IPR014977">
    <property type="entry name" value="WRC_dom"/>
</dbReference>
<evidence type="ECO:0000256" key="3">
    <source>
        <dbReference type="SAM" id="MobiDB-lite"/>
    </source>
</evidence>
<evidence type="ECO:0000259" key="4">
    <source>
        <dbReference type="PROSITE" id="PS51667"/>
    </source>
</evidence>
<dbReference type="Pfam" id="PF08879">
    <property type="entry name" value="WRC"/>
    <property type="match status" value="1"/>
</dbReference>
<proteinExistence type="predicted"/>
<evidence type="ECO:0000313" key="5">
    <source>
        <dbReference type="EMBL" id="KAJ8455720.1"/>
    </source>
</evidence>
<comment type="caution">
    <text evidence="5">The sequence shown here is derived from an EMBL/GenBank/DDBJ whole genome shotgun (WGS) entry which is preliminary data.</text>
</comment>
<feature type="compositionally biased region" description="Acidic residues" evidence="3">
    <location>
        <begin position="1"/>
        <end position="11"/>
    </location>
</feature>
<feature type="region of interest" description="Disordered" evidence="3">
    <location>
        <begin position="44"/>
        <end position="136"/>
    </location>
</feature>
<dbReference type="AlphaFoldDB" id="A0AAV8NYM8"/>
<dbReference type="EMBL" id="JAQQAF010000021">
    <property type="protein sequence ID" value="KAJ8455720.1"/>
    <property type="molecule type" value="Genomic_DNA"/>
</dbReference>
<evidence type="ECO:0000256" key="2">
    <source>
        <dbReference type="PROSITE-ProRule" id="PRU01002"/>
    </source>
</evidence>
<evidence type="ECO:0000313" key="6">
    <source>
        <dbReference type="Proteomes" id="UP001222027"/>
    </source>
</evidence>
<comment type="caution">
    <text evidence="2">Lacks conserved residue(s) required for the propagation of feature annotation.</text>
</comment>